<dbReference type="PANTHER" id="PTHR24249">
    <property type="entry name" value="HISTAMINE RECEPTOR-RELATED G-PROTEIN COUPLED RECEPTOR"/>
    <property type="match status" value="1"/>
</dbReference>
<evidence type="ECO:0000256" key="6">
    <source>
        <dbReference type="ARBA" id="ARBA00023136"/>
    </source>
</evidence>
<keyword evidence="7 9" id="KW-0675">Receptor</keyword>
<evidence type="ECO:0000256" key="7">
    <source>
        <dbReference type="ARBA" id="ARBA00023170"/>
    </source>
</evidence>
<evidence type="ECO:0000256" key="5">
    <source>
        <dbReference type="ARBA" id="ARBA00023040"/>
    </source>
</evidence>
<feature type="transmembrane region" description="Helical" evidence="10">
    <location>
        <begin position="54"/>
        <end position="78"/>
    </location>
</feature>
<evidence type="ECO:0000256" key="2">
    <source>
        <dbReference type="ARBA" id="ARBA00022475"/>
    </source>
</evidence>
<dbReference type="Proteomes" id="UP001159427">
    <property type="component" value="Unassembled WGS sequence"/>
</dbReference>
<keyword evidence="3 9" id="KW-0812">Transmembrane</keyword>
<gene>
    <name evidence="12" type="ORF">PEVE_00037065</name>
</gene>
<dbReference type="PROSITE" id="PS00237">
    <property type="entry name" value="G_PROTEIN_RECEP_F1_1"/>
    <property type="match status" value="1"/>
</dbReference>
<evidence type="ECO:0000256" key="3">
    <source>
        <dbReference type="ARBA" id="ARBA00022692"/>
    </source>
</evidence>
<feature type="transmembrane region" description="Helical" evidence="10">
    <location>
        <begin position="236"/>
        <end position="257"/>
    </location>
</feature>
<dbReference type="PROSITE" id="PS50262">
    <property type="entry name" value="G_PROTEIN_RECEP_F1_2"/>
    <property type="match status" value="1"/>
</dbReference>
<dbReference type="EMBL" id="CALNXI010000060">
    <property type="protein sequence ID" value="CAH3017344.1"/>
    <property type="molecule type" value="Genomic_DNA"/>
</dbReference>
<reference evidence="12 13" key="1">
    <citation type="submission" date="2022-05" db="EMBL/GenBank/DDBJ databases">
        <authorList>
            <consortium name="Genoscope - CEA"/>
            <person name="William W."/>
        </authorList>
    </citation>
    <scope>NUCLEOTIDE SEQUENCE [LARGE SCALE GENOMIC DNA]</scope>
</reference>
<evidence type="ECO:0000256" key="1">
    <source>
        <dbReference type="ARBA" id="ARBA00004651"/>
    </source>
</evidence>
<comment type="similarity">
    <text evidence="9">Belongs to the G-protein coupled receptor 1 family.</text>
</comment>
<evidence type="ECO:0000256" key="10">
    <source>
        <dbReference type="SAM" id="Phobius"/>
    </source>
</evidence>
<dbReference type="InterPro" id="IPR000276">
    <property type="entry name" value="GPCR_Rhodpsn"/>
</dbReference>
<evidence type="ECO:0000313" key="13">
    <source>
        <dbReference type="Proteomes" id="UP001159427"/>
    </source>
</evidence>
<sequence length="313" mass="35143">MAEVSNTTNCDQTLEITFWVLNLTIGAVTLSGNIIVLAAIVTNSTLRQYPLNQFLASLAVSDIIMGACVSPTYSLFCLGCLDYPLSKYCRLMEGPKDIALSSSSLNLLVISCDRYLAVYWPLRYQTIMTSRRVVLLFCLSWGVALTVAGIRHVWTHTKQGAELDHIDSVYNIWLITLFVVIPCIIITIINIKITLAIRKQVQRMQDIALEIAHAQNENEANSPDESQVEVLRNRKGTFACVLVVMVFVVCWIPRVIFNFQYRTKGNLAAVNTLVQKLSMFFLIAQSSVNPFIYSFCRADFQRAAAKILKCNSH</sequence>
<protein>
    <recommendedName>
        <fullName evidence="11">G-protein coupled receptors family 1 profile domain-containing protein</fullName>
    </recommendedName>
</protein>
<keyword evidence="4 10" id="KW-1133">Transmembrane helix</keyword>
<proteinExistence type="inferred from homology"/>
<dbReference type="SUPFAM" id="SSF81321">
    <property type="entry name" value="Family A G protein-coupled receptor-like"/>
    <property type="match status" value="1"/>
</dbReference>
<dbReference type="SMART" id="SM01381">
    <property type="entry name" value="7TM_GPCR_Srsx"/>
    <property type="match status" value="1"/>
</dbReference>
<dbReference type="Gene3D" id="1.20.1070.10">
    <property type="entry name" value="Rhodopsin 7-helix transmembrane proteins"/>
    <property type="match status" value="1"/>
</dbReference>
<feature type="transmembrane region" description="Helical" evidence="10">
    <location>
        <begin position="16"/>
        <end position="42"/>
    </location>
</feature>
<dbReference type="Pfam" id="PF00001">
    <property type="entry name" value="7tm_1"/>
    <property type="match status" value="1"/>
</dbReference>
<evidence type="ECO:0000256" key="9">
    <source>
        <dbReference type="RuleBase" id="RU000688"/>
    </source>
</evidence>
<dbReference type="InterPro" id="IPR050569">
    <property type="entry name" value="TAAR"/>
</dbReference>
<dbReference type="InterPro" id="IPR017452">
    <property type="entry name" value="GPCR_Rhodpsn_7TM"/>
</dbReference>
<evidence type="ECO:0000259" key="11">
    <source>
        <dbReference type="PROSITE" id="PS50262"/>
    </source>
</evidence>
<evidence type="ECO:0000256" key="8">
    <source>
        <dbReference type="ARBA" id="ARBA00023224"/>
    </source>
</evidence>
<dbReference type="PANTHER" id="PTHR24249:SF372">
    <property type="entry name" value="G-PROTEIN COUPLED RECEPTORS FAMILY 1 PROFILE DOMAIN-CONTAINING PROTEIN"/>
    <property type="match status" value="1"/>
</dbReference>
<evidence type="ECO:0000313" key="12">
    <source>
        <dbReference type="EMBL" id="CAH3017344.1"/>
    </source>
</evidence>
<feature type="domain" description="G-protein coupled receptors family 1 profile" evidence="11">
    <location>
        <begin position="32"/>
        <end position="293"/>
    </location>
</feature>
<comment type="subcellular location">
    <subcellularLocation>
        <location evidence="1">Cell membrane</location>
        <topology evidence="1">Multi-pass membrane protein</topology>
    </subcellularLocation>
</comment>
<accession>A0ABN8LNS0</accession>
<dbReference type="PRINTS" id="PR00237">
    <property type="entry name" value="GPCRRHODOPSN"/>
</dbReference>
<comment type="caution">
    <text evidence="12">The sequence shown here is derived from an EMBL/GenBank/DDBJ whole genome shotgun (WGS) entry which is preliminary data.</text>
</comment>
<feature type="transmembrane region" description="Helical" evidence="10">
    <location>
        <begin position="133"/>
        <end position="150"/>
    </location>
</feature>
<keyword evidence="2" id="KW-1003">Cell membrane</keyword>
<evidence type="ECO:0000256" key="4">
    <source>
        <dbReference type="ARBA" id="ARBA00022989"/>
    </source>
</evidence>
<name>A0ABN8LNS0_9CNID</name>
<feature type="transmembrane region" description="Helical" evidence="10">
    <location>
        <begin position="170"/>
        <end position="195"/>
    </location>
</feature>
<feature type="transmembrane region" description="Helical" evidence="10">
    <location>
        <begin position="277"/>
        <end position="296"/>
    </location>
</feature>
<dbReference type="CDD" id="cd00637">
    <property type="entry name" value="7tm_classA_rhodopsin-like"/>
    <property type="match status" value="1"/>
</dbReference>
<organism evidence="12 13">
    <name type="scientific">Porites evermanni</name>
    <dbReference type="NCBI Taxonomy" id="104178"/>
    <lineage>
        <taxon>Eukaryota</taxon>
        <taxon>Metazoa</taxon>
        <taxon>Cnidaria</taxon>
        <taxon>Anthozoa</taxon>
        <taxon>Hexacorallia</taxon>
        <taxon>Scleractinia</taxon>
        <taxon>Fungiina</taxon>
        <taxon>Poritidae</taxon>
        <taxon>Porites</taxon>
    </lineage>
</organism>
<keyword evidence="8 9" id="KW-0807">Transducer</keyword>
<keyword evidence="6 10" id="KW-0472">Membrane</keyword>
<keyword evidence="5 9" id="KW-0297">G-protein coupled receptor</keyword>
<keyword evidence="13" id="KW-1185">Reference proteome</keyword>